<proteinExistence type="predicted"/>
<sequence>MISQPVDAPLGSANFFLCVNNHHIETSSLNLLKH</sequence>
<dbReference type="EMBL" id="GGEC01087198">
    <property type="protein sequence ID" value="MBX67682.1"/>
    <property type="molecule type" value="Transcribed_RNA"/>
</dbReference>
<protein>
    <submittedName>
        <fullName evidence="1">Uncharacterized protein</fullName>
    </submittedName>
</protein>
<dbReference type="AlphaFoldDB" id="A0A2P2QL16"/>
<organism evidence="1">
    <name type="scientific">Rhizophora mucronata</name>
    <name type="common">Asiatic mangrove</name>
    <dbReference type="NCBI Taxonomy" id="61149"/>
    <lineage>
        <taxon>Eukaryota</taxon>
        <taxon>Viridiplantae</taxon>
        <taxon>Streptophyta</taxon>
        <taxon>Embryophyta</taxon>
        <taxon>Tracheophyta</taxon>
        <taxon>Spermatophyta</taxon>
        <taxon>Magnoliopsida</taxon>
        <taxon>eudicotyledons</taxon>
        <taxon>Gunneridae</taxon>
        <taxon>Pentapetalae</taxon>
        <taxon>rosids</taxon>
        <taxon>fabids</taxon>
        <taxon>Malpighiales</taxon>
        <taxon>Rhizophoraceae</taxon>
        <taxon>Rhizophora</taxon>
    </lineage>
</organism>
<reference evidence="1" key="1">
    <citation type="submission" date="2018-02" db="EMBL/GenBank/DDBJ databases">
        <title>Rhizophora mucronata_Transcriptome.</title>
        <authorList>
            <person name="Meera S.P."/>
            <person name="Sreeshan A."/>
            <person name="Augustine A."/>
        </authorList>
    </citation>
    <scope>NUCLEOTIDE SEQUENCE</scope>
    <source>
        <tissue evidence="1">Leaf</tissue>
    </source>
</reference>
<accession>A0A2P2QL16</accession>
<name>A0A2P2QL16_RHIMU</name>
<evidence type="ECO:0000313" key="1">
    <source>
        <dbReference type="EMBL" id="MBX67682.1"/>
    </source>
</evidence>